<organism evidence="4 5">
    <name type="scientific">Tetracentron sinense</name>
    <name type="common">Spur-leaf</name>
    <dbReference type="NCBI Taxonomy" id="13715"/>
    <lineage>
        <taxon>Eukaryota</taxon>
        <taxon>Viridiplantae</taxon>
        <taxon>Streptophyta</taxon>
        <taxon>Embryophyta</taxon>
        <taxon>Tracheophyta</taxon>
        <taxon>Spermatophyta</taxon>
        <taxon>Magnoliopsida</taxon>
        <taxon>Trochodendrales</taxon>
        <taxon>Trochodendraceae</taxon>
        <taxon>Tetracentron</taxon>
    </lineage>
</organism>
<protein>
    <recommendedName>
        <fullName evidence="3">BCD1 alpha/beta domain-containing protein</fullName>
    </recommendedName>
</protein>
<evidence type="ECO:0000259" key="3">
    <source>
        <dbReference type="Pfam" id="PF25790"/>
    </source>
</evidence>
<reference evidence="4 5" key="1">
    <citation type="submission" date="2020-04" db="EMBL/GenBank/DDBJ databases">
        <title>Plant Genome Project.</title>
        <authorList>
            <person name="Zhang R.-G."/>
        </authorList>
    </citation>
    <scope>NUCLEOTIDE SEQUENCE [LARGE SCALE GENOMIC DNA]</scope>
    <source>
        <strain evidence="4">YNK0</strain>
        <tissue evidence="4">Leaf</tissue>
    </source>
</reference>
<dbReference type="PANTHER" id="PTHR13483">
    <property type="entry name" value="BOX C_D SNORNA PROTEIN 1-RELATED"/>
    <property type="match status" value="1"/>
</dbReference>
<dbReference type="GO" id="GO:0005634">
    <property type="term" value="C:nucleus"/>
    <property type="evidence" value="ECO:0007669"/>
    <property type="project" value="TreeGrafter"/>
</dbReference>
<dbReference type="OrthoDB" id="272357at2759"/>
<dbReference type="Pfam" id="PF25790">
    <property type="entry name" value="BCD1"/>
    <property type="match status" value="1"/>
</dbReference>
<name>A0A834Z0M3_TETSI</name>
<keyword evidence="5" id="KW-1185">Reference proteome</keyword>
<gene>
    <name evidence="4" type="ORF">HHK36_019858</name>
</gene>
<accession>A0A834Z0M3</accession>
<feature type="compositionally biased region" description="Basic and acidic residues" evidence="2">
    <location>
        <begin position="206"/>
        <end position="215"/>
    </location>
</feature>
<dbReference type="GO" id="GO:0000492">
    <property type="term" value="P:box C/D snoRNP assembly"/>
    <property type="evidence" value="ECO:0007669"/>
    <property type="project" value="TreeGrafter"/>
</dbReference>
<feature type="domain" description="BCD1 alpha/beta" evidence="3">
    <location>
        <begin position="85"/>
        <end position="197"/>
    </location>
</feature>
<sequence length="378" mass="43200">MKSSCRALPVLFAIILIHLLMCSLFSLHHERKSTPRERNQARRLLLSVASVSANLNKLNGTMKEPKKAVGTSLKKVPPSVWNPIQNKKKSISWTIEWRFHSTDVVLIDHGVDENTSLFSVIENHLKPGQKNHQLRPFCKEQLDCLKFFIRKYPKGPRSPFRELDIKAPIIQQLANIVMVEYPVIHVFLPSHSYDFDVVKDANPFPEKSELREPVRTNHPSPKGAHFKEEEIEDDDISRDPQVLDLRKHVNQDPVLQILSGSLLQGRKEEKEVTLSSDRLLSARLAEDTKLGTYSAEDNDTYPGSNANRLEDTEDMNFDIEQDLRDAYSDLLAQINPDDFLNLEGGFADEGVLEERRDQTVSGVLSEEEELEEGEIPWF</sequence>
<dbReference type="PANTHER" id="PTHR13483:SF3">
    <property type="entry name" value="BOX C_D SNORNA PROTEIN 1"/>
    <property type="match status" value="1"/>
</dbReference>
<dbReference type="Proteomes" id="UP000655225">
    <property type="component" value="Unassembled WGS sequence"/>
</dbReference>
<dbReference type="GO" id="GO:0000463">
    <property type="term" value="P:maturation of LSU-rRNA from tricistronic rRNA transcript (SSU-rRNA, 5.8S rRNA, LSU-rRNA)"/>
    <property type="evidence" value="ECO:0007669"/>
    <property type="project" value="TreeGrafter"/>
</dbReference>
<dbReference type="GO" id="GO:0048254">
    <property type="term" value="P:snoRNA localization"/>
    <property type="evidence" value="ECO:0007669"/>
    <property type="project" value="TreeGrafter"/>
</dbReference>
<dbReference type="OMA" id="DINAPLC"/>
<keyword evidence="1" id="KW-0597">Phosphoprotein</keyword>
<feature type="region of interest" description="Disordered" evidence="2">
    <location>
        <begin position="206"/>
        <end position="235"/>
    </location>
</feature>
<proteinExistence type="predicted"/>
<evidence type="ECO:0000313" key="4">
    <source>
        <dbReference type="EMBL" id="KAF8395903.1"/>
    </source>
</evidence>
<evidence type="ECO:0000256" key="2">
    <source>
        <dbReference type="SAM" id="MobiDB-lite"/>
    </source>
</evidence>
<evidence type="ECO:0000256" key="1">
    <source>
        <dbReference type="ARBA" id="ARBA00022553"/>
    </source>
</evidence>
<dbReference type="GO" id="GO:0070761">
    <property type="term" value="C:pre-snoRNP complex"/>
    <property type="evidence" value="ECO:0007669"/>
    <property type="project" value="TreeGrafter"/>
</dbReference>
<evidence type="ECO:0000313" key="5">
    <source>
        <dbReference type="Proteomes" id="UP000655225"/>
    </source>
</evidence>
<dbReference type="InterPro" id="IPR057721">
    <property type="entry name" value="BCD1_alpha/beta"/>
</dbReference>
<dbReference type="InterPro" id="IPR051639">
    <property type="entry name" value="BCD1"/>
</dbReference>
<comment type="caution">
    <text evidence="4">The sequence shown here is derived from an EMBL/GenBank/DDBJ whole genome shotgun (WGS) entry which is preliminary data.</text>
</comment>
<dbReference type="EMBL" id="JABCRI010000013">
    <property type="protein sequence ID" value="KAF8395903.1"/>
    <property type="molecule type" value="Genomic_DNA"/>
</dbReference>
<dbReference type="AlphaFoldDB" id="A0A834Z0M3"/>